<comment type="cofactor">
    <cofactor evidence="1">
        <name>Mg(2+)</name>
        <dbReference type="ChEBI" id="CHEBI:18420"/>
    </cofactor>
</comment>
<name>A0A7X6PNU8_9CORY</name>
<sequence length="170" mass="18255">MIGDGNGWAAGPGTRVWGRFGAAGLMLLATEGREGDPLVLMQHRALWTNNGGTWALPGGARDSHETVVEAAVRESVEECSLEPSLIEVLHEQVTAGPFPADPEQPELAGGWTYTTVIARTTTGGPLRTFPNEESVELRWVRLSELSDLPLMPAFAESLPGLVQAIRRLSV</sequence>
<dbReference type="Gene3D" id="3.90.79.10">
    <property type="entry name" value="Nucleoside Triphosphate Pyrophosphohydrolase"/>
    <property type="match status" value="1"/>
</dbReference>
<evidence type="ECO:0000259" key="3">
    <source>
        <dbReference type="PROSITE" id="PS51462"/>
    </source>
</evidence>
<dbReference type="Proteomes" id="UP000557899">
    <property type="component" value="Unassembled WGS sequence"/>
</dbReference>
<dbReference type="InterPro" id="IPR015797">
    <property type="entry name" value="NUDIX_hydrolase-like_dom_sf"/>
</dbReference>
<evidence type="ECO:0000313" key="4">
    <source>
        <dbReference type="EMBL" id="NLA56122.1"/>
    </source>
</evidence>
<reference evidence="4 5" key="1">
    <citation type="journal article" date="2020" name="Biotechnol. Biofuels">
        <title>New insights from the biogas microbiome by comprehensive genome-resolved metagenomics of nearly 1600 species originating from multiple anaerobic digesters.</title>
        <authorList>
            <person name="Campanaro S."/>
            <person name="Treu L."/>
            <person name="Rodriguez-R L.M."/>
            <person name="Kovalovszki A."/>
            <person name="Ziels R.M."/>
            <person name="Maus I."/>
            <person name="Zhu X."/>
            <person name="Kougias P.G."/>
            <person name="Basile A."/>
            <person name="Luo G."/>
            <person name="Schluter A."/>
            <person name="Konstantinidis K.T."/>
            <person name="Angelidaki I."/>
        </authorList>
    </citation>
    <scope>NUCLEOTIDE SEQUENCE [LARGE SCALE GENOMIC DNA]</scope>
    <source>
        <strain evidence="4">AS15tlH2ME_198</strain>
    </source>
</reference>
<evidence type="ECO:0000313" key="5">
    <source>
        <dbReference type="Proteomes" id="UP000557899"/>
    </source>
</evidence>
<organism evidence="4 5">
    <name type="scientific">Corynebacterium humireducens</name>
    <dbReference type="NCBI Taxonomy" id="1223514"/>
    <lineage>
        <taxon>Bacteria</taxon>
        <taxon>Bacillati</taxon>
        <taxon>Actinomycetota</taxon>
        <taxon>Actinomycetes</taxon>
        <taxon>Mycobacteriales</taxon>
        <taxon>Corynebacteriaceae</taxon>
        <taxon>Corynebacterium</taxon>
    </lineage>
</organism>
<dbReference type="EMBL" id="JAAZHI010000151">
    <property type="protein sequence ID" value="NLA56122.1"/>
    <property type="molecule type" value="Genomic_DNA"/>
</dbReference>
<dbReference type="Pfam" id="PF00293">
    <property type="entry name" value="NUDIX"/>
    <property type="match status" value="1"/>
</dbReference>
<evidence type="ECO:0000256" key="2">
    <source>
        <dbReference type="ARBA" id="ARBA00022801"/>
    </source>
</evidence>
<dbReference type="PANTHER" id="PTHR43046">
    <property type="entry name" value="GDP-MANNOSE MANNOSYL HYDROLASE"/>
    <property type="match status" value="1"/>
</dbReference>
<feature type="domain" description="Nudix hydrolase" evidence="3">
    <location>
        <begin position="18"/>
        <end position="162"/>
    </location>
</feature>
<accession>A0A7X6PNU8</accession>
<protein>
    <submittedName>
        <fullName evidence="4">NUDIX hydrolase</fullName>
    </submittedName>
</protein>
<dbReference type="GO" id="GO:0016787">
    <property type="term" value="F:hydrolase activity"/>
    <property type="evidence" value="ECO:0007669"/>
    <property type="project" value="UniProtKB-KW"/>
</dbReference>
<gene>
    <name evidence="4" type="ORF">GX859_07480</name>
</gene>
<dbReference type="PANTHER" id="PTHR43046:SF2">
    <property type="entry name" value="8-OXO-DGTP DIPHOSPHATASE-RELATED"/>
    <property type="match status" value="1"/>
</dbReference>
<dbReference type="AlphaFoldDB" id="A0A7X6PNU8"/>
<comment type="caution">
    <text evidence="4">The sequence shown here is derived from an EMBL/GenBank/DDBJ whole genome shotgun (WGS) entry which is preliminary data.</text>
</comment>
<evidence type="ECO:0000256" key="1">
    <source>
        <dbReference type="ARBA" id="ARBA00001946"/>
    </source>
</evidence>
<proteinExistence type="predicted"/>
<dbReference type="InterPro" id="IPR000086">
    <property type="entry name" value="NUDIX_hydrolase_dom"/>
</dbReference>
<dbReference type="PROSITE" id="PS51462">
    <property type="entry name" value="NUDIX"/>
    <property type="match status" value="1"/>
</dbReference>
<keyword evidence="2 4" id="KW-0378">Hydrolase</keyword>
<dbReference type="SUPFAM" id="SSF55811">
    <property type="entry name" value="Nudix"/>
    <property type="match status" value="1"/>
</dbReference>